<dbReference type="OrthoDB" id="5239630at2759"/>
<gene>
    <name evidence="2" type="ORF">OnM2_073061</name>
</gene>
<dbReference type="AlphaFoldDB" id="A0A420HJ80"/>
<feature type="region of interest" description="Disordered" evidence="1">
    <location>
        <begin position="1"/>
        <end position="26"/>
    </location>
</feature>
<comment type="caution">
    <text evidence="2">The sequence shown here is derived from an EMBL/GenBank/DDBJ whole genome shotgun (WGS) entry which is preliminary data.</text>
</comment>
<dbReference type="STRING" id="212602.A0A420HJ80"/>
<name>A0A420HJ80_9PEZI</name>
<accession>A0A420HJ80</accession>
<keyword evidence="3" id="KW-1185">Reference proteome</keyword>
<dbReference type="EMBL" id="MCFK01007380">
    <property type="protein sequence ID" value="RKF57483.1"/>
    <property type="molecule type" value="Genomic_DNA"/>
</dbReference>
<proteinExistence type="predicted"/>
<dbReference type="Pfam" id="PF09495">
    <property type="entry name" value="DUF2462"/>
    <property type="match status" value="1"/>
</dbReference>
<dbReference type="Proteomes" id="UP000286134">
    <property type="component" value="Unassembled WGS sequence"/>
</dbReference>
<evidence type="ECO:0000313" key="3">
    <source>
        <dbReference type="Proteomes" id="UP000286134"/>
    </source>
</evidence>
<protein>
    <submittedName>
        <fullName evidence="2">UPF0390 protein</fullName>
    </submittedName>
</protein>
<evidence type="ECO:0000256" key="1">
    <source>
        <dbReference type="SAM" id="MobiDB-lite"/>
    </source>
</evidence>
<feature type="compositionally biased region" description="Basic and acidic residues" evidence="1">
    <location>
        <begin position="73"/>
        <end position="97"/>
    </location>
</feature>
<sequence length="106" mass="11565">MAQGIIKSKVSKPRRKTAALGPKKGARVIPPRKAVLVRQNMTTKKLSAGLTAMTEQTLGKKAGHLELLNGRSKNTEKARNGIQDKLKKSHSFKETEQQKGGSKKFG</sequence>
<reference evidence="2 3" key="1">
    <citation type="journal article" date="2018" name="BMC Genomics">
        <title>Comparative genome analyses reveal sequence features reflecting distinct modes of host-adaptation between dicot and monocot powdery mildew.</title>
        <authorList>
            <person name="Wu Y."/>
            <person name="Ma X."/>
            <person name="Pan Z."/>
            <person name="Kale S.D."/>
            <person name="Song Y."/>
            <person name="King H."/>
            <person name="Zhang Q."/>
            <person name="Presley C."/>
            <person name="Deng X."/>
            <person name="Wei C.I."/>
            <person name="Xiao S."/>
        </authorList>
    </citation>
    <scope>NUCLEOTIDE SEQUENCE [LARGE SCALE GENOMIC DNA]</scope>
    <source>
        <strain evidence="2">UMSG2</strain>
    </source>
</reference>
<evidence type="ECO:0000313" key="2">
    <source>
        <dbReference type="EMBL" id="RKF57483.1"/>
    </source>
</evidence>
<dbReference type="InterPro" id="IPR019034">
    <property type="entry name" value="UPF0390"/>
</dbReference>
<feature type="region of interest" description="Disordered" evidence="1">
    <location>
        <begin position="69"/>
        <end position="106"/>
    </location>
</feature>
<organism evidence="2 3">
    <name type="scientific">Erysiphe neolycopersici</name>
    <dbReference type="NCBI Taxonomy" id="212602"/>
    <lineage>
        <taxon>Eukaryota</taxon>
        <taxon>Fungi</taxon>
        <taxon>Dikarya</taxon>
        <taxon>Ascomycota</taxon>
        <taxon>Pezizomycotina</taxon>
        <taxon>Leotiomycetes</taxon>
        <taxon>Erysiphales</taxon>
        <taxon>Erysiphaceae</taxon>
        <taxon>Erysiphe</taxon>
    </lineage>
</organism>